<reference evidence="2" key="1">
    <citation type="submission" date="2016-10" db="EMBL/GenBank/DDBJ databases">
        <authorList>
            <person name="Varghese N."/>
            <person name="Submissions S."/>
        </authorList>
    </citation>
    <scope>NUCLEOTIDE SEQUENCE [LARGE SCALE GENOMIC DNA]</scope>
    <source>
        <strain evidence="2">Z-7934</strain>
    </source>
</reference>
<evidence type="ECO:0000313" key="1">
    <source>
        <dbReference type="EMBL" id="SFH50212.1"/>
    </source>
</evidence>
<dbReference type="EMBL" id="FOQA01000001">
    <property type="protein sequence ID" value="SFH50212.1"/>
    <property type="molecule type" value="Genomic_DNA"/>
</dbReference>
<accession>A0A1I3AJQ0</accession>
<dbReference type="Proteomes" id="UP000199287">
    <property type="component" value="Unassembled WGS sequence"/>
</dbReference>
<keyword evidence="1" id="KW-0969">Cilium</keyword>
<keyword evidence="1" id="KW-0282">Flagellum</keyword>
<keyword evidence="1" id="KW-0966">Cell projection</keyword>
<name>A0A1I3AJQ0_9FIRM</name>
<dbReference type="AlphaFoldDB" id="A0A1I3AJQ0"/>
<keyword evidence="2" id="KW-1185">Reference proteome</keyword>
<sequence length="130" mass="14543">MNNIRLKMQPSFNPINSSAIKEKITRDPVAGKKGFGEVLAKQLNKHQGVQFSKHASERLEQRNIQLSPQELSRLDQGIDRAAQKGIRETLIMMDNRAFIASVQNKTVITAAIDEQLKDQTFTNIDGAVIV</sequence>
<dbReference type="NCBIfam" id="TIGR02530">
    <property type="entry name" value="flg_new"/>
    <property type="match status" value="1"/>
</dbReference>
<protein>
    <submittedName>
        <fullName evidence="1">Flagellar operon protein</fullName>
    </submittedName>
</protein>
<dbReference type="InterPro" id="IPR013367">
    <property type="entry name" value="Flagellar_put"/>
</dbReference>
<proteinExistence type="predicted"/>
<dbReference type="Pfam" id="PF12611">
    <property type="entry name" value="Flagellar_put"/>
    <property type="match status" value="1"/>
</dbReference>
<evidence type="ECO:0000313" key="2">
    <source>
        <dbReference type="Proteomes" id="UP000199287"/>
    </source>
</evidence>
<gene>
    <name evidence="1" type="ORF">SAMN05192551_101256</name>
</gene>
<dbReference type="RefSeq" id="WP_242939295.1">
    <property type="nucleotide sequence ID" value="NZ_FOQA01000001.1"/>
</dbReference>
<dbReference type="STRING" id="69895.SAMN05192551_101256"/>
<organism evidence="1 2">
    <name type="scientific">Tindallia magadiensis</name>
    <dbReference type="NCBI Taxonomy" id="69895"/>
    <lineage>
        <taxon>Bacteria</taxon>
        <taxon>Bacillati</taxon>
        <taxon>Bacillota</taxon>
        <taxon>Clostridia</taxon>
        <taxon>Peptostreptococcales</taxon>
        <taxon>Tindalliaceae</taxon>
        <taxon>Tindallia</taxon>
    </lineage>
</organism>